<evidence type="ECO:0000313" key="3">
    <source>
        <dbReference type="Proteomes" id="UP001153069"/>
    </source>
</evidence>
<dbReference type="SUPFAM" id="SSF52087">
    <property type="entry name" value="CRAL/TRIO domain"/>
    <property type="match status" value="1"/>
</dbReference>
<sequence>MDPEQLEQSLNVIKSKPIDPLMQLTEMEIARAVIIKASVERDNRLQNRSDFEYVQYALTNLNETVDQVLERVYLMQCFRQEYRINDTPEDGVEFIHKLSLMCPGLLLAVDPLPFQHNYTAAVDMAKFLPEEQIRTDEDLRVYMGGTYYQWNSLYPNFMAIRQGWTMVCECEGTTMASLDPELIEKLGHHLFKSYPKNQKNVFLLNTPTAINMWWALFKKFVPYDQKGKYHLGQQIEGFEGHRIDGLYKTPTEEAGRQKMISHVHEFLTIRKKNEADFCLMEAALQILTLEEVHLVIANQKAQMTS</sequence>
<gene>
    <name evidence="2" type="ORF">SEMRO_994_G229020.1</name>
</gene>
<dbReference type="Proteomes" id="UP001153069">
    <property type="component" value="Unassembled WGS sequence"/>
</dbReference>
<reference evidence="2" key="1">
    <citation type="submission" date="2020-06" db="EMBL/GenBank/DDBJ databases">
        <authorList>
            <consortium name="Plant Systems Biology data submission"/>
        </authorList>
    </citation>
    <scope>NUCLEOTIDE SEQUENCE</scope>
    <source>
        <strain evidence="2">D6</strain>
    </source>
</reference>
<feature type="domain" description="CRAL-TRIO" evidence="1">
    <location>
        <begin position="161"/>
        <end position="230"/>
    </location>
</feature>
<keyword evidence="3" id="KW-1185">Reference proteome</keyword>
<dbReference type="EMBL" id="CAICTM010000992">
    <property type="protein sequence ID" value="CAB9519164.1"/>
    <property type="molecule type" value="Genomic_DNA"/>
</dbReference>
<comment type="caution">
    <text evidence="2">The sequence shown here is derived from an EMBL/GenBank/DDBJ whole genome shotgun (WGS) entry which is preliminary data.</text>
</comment>
<dbReference type="InterPro" id="IPR036865">
    <property type="entry name" value="CRAL-TRIO_dom_sf"/>
</dbReference>
<name>A0A9N8EHB0_9STRA</name>
<dbReference type="AlphaFoldDB" id="A0A9N8EHB0"/>
<accession>A0A9N8EHB0</accession>
<dbReference type="Gene3D" id="3.40.525.10">
    <property type="entry name" value="CRAL-TRIO lipid binding domain"/>
    <property type="match status" value="1"/>
</dbReference>
<dbReference type="InterPro" id="IPR001251">
    <property type="entry name" value="CRAL-TRIO_dom"/>
</dbReference>
<protein>
    <recommendedName>
        <fullName evidence="1">CRAL-TRIO domain-containing protein</fullName>
    </recommendedName>
</protein>
<organism evidence="2 3">
    <name type="scientific">Seminavis robusta</name>
    <dbReference type="NCBI Taxonomy" id="568900"/>
    <lineage>
        <taxon>Eukaryota</taxon>
        <taxon>Sar</taxon>
        <taxon>Stramenopiles</taxon>
        <taxon>Ochrophyta</taxon>
        <taxon>Bacillariophyta</taxon>
        <taxon>Bacillariophyceae</taxon>
        <taxon>Bacillariophycidae</taxon>
        <taxon>Naviculales</taxon>
        <taxon>Naviculaceae</taxon>
        <taxon>Seminavis</taxon>
    </lineage>
</organism>
<proteinExistence type="predicted"/>
<evidence type="ECO:0000259" key="1">
    <source>
        <dbReference type="Pfam" id="PF00650"/>
    </source>
</evidence>
<dbReference type="Pfam" id="PF00650">
    <property type="entry name" value="CRAL_TRIO"/>
    <property type="match status" value="1"/>
</dbReference>
<evidence type="ECO:0000313" key="2">
    <source>
        <dbReference type="EMBL" id="CAB9519164.1"/>
    </source>
</evidence>